<protein>
    <recommendedName>
        <fullName evidence="1">Pyridoxamine kinase/Phosphomethylpyrimidine kinase domain-containing protein</fullName>
    </recommendedName>
</protein>
<sequence length="287" mass="31657">MNLENPARILLAEDFSAVGQLSTTAALPLLSTFKVPLAILPSSLLSTQSEGFGTPISLSTTEWATKTLEHWKLAGIQLSGSLIGYFAEQQFGELLLSKVTVSQRLTLLDPVMADNGCFYPAITSSHVKILQKLLARSLFCTPNLTEACFLLNQPYVAQPTEKQLTDWLQRLQEKQLKGGKTVITGITLAEQTGCVWLEGGQLQFAMYPNLAGHFYGSGDVFAALLFGLLWQKVPWSTAIKLATFFLHDSLKSQVQLTDIQRRFGIELGPLLVKIENFLVEKADNHNN</sequence>
<reference evidence="2 3" key="1">
    <citation type="submission" date="2016-11" db="EMBL/GenBank/DDBJ databases">
        <title>Interaction between Lactobacillus species and yeast in water kefir.</title>
        <authorList>
            <person name="Behr J."/>
            <person name="Xu D."/>
            <person name="Vogel R.F."/>
        </authorList>
    </citation>
    <scope>NUCLEOTIDE SEQUENCE [LARGE SCALE GENOMIC DNA]</scope>
    <source>
        <strain evidence="2 3">TMW 1.1827</strain>
    </source>
</reference>
<evidence type="ECO:0000313" key="3">
    <source>
        <dbReference type="Proteomes" id="UP000324497"/>
    </source>
</evidence>
<dbReference type="KEGG" id="lng:BSQ50_10665"/>
<dbReference type="AlphaFoldDB" id="A0A3S6QYY3"/>
<dbReference type="Pfam" id="PF08543">
    <property type="entry name" value="Phos_pyr_kin"/>
    <property type="match status" value="1"/>
</dbReference>
<keyword evidence="3" id="KW-1185">Reference proteome</keyword>
<dbReference type="EMBL" id="CP018180">
    <property type="protein sequence ID" value="AUJ32959.1"/>
    <property type="molecule type" value="Genomic_DNA"/>
</dbReference>
<name>A0A3S6QYY3_9LACO</name>
<organism evidence="2 3">
    <name type="scientific">Liquorilactobacillus nagelii</name>
    <dbReference type="NCBI Taxonomy" id="82688"/>
    <lineage>
        <taxon>Bacteria</taxon>
        <taxon>Bacillati</taxon>
        <taxon>Bacillota</taxon>
        <taxon>Bacilli</taxon>
        <taxon>Lactobacillales</taxon>
        <taxon>Lactobacillaceae</taxon>
        <taxon>Liquorilactobacillus</taxon>
    </lineage>
</organism>
<proteinExistence type="predicted"/>
<feature type="domain" description="Pyridoxamine kinase/Phosphomethylpyrimidine kinase" evidence="1">
    <location>
        <begin position="79"/>
        <end position="257"/>
    </location>
</feature>
<dbReference type="InterPro" id="IPR013749">
    <property type="entry name" value="PM/HMP-P_kinase-1"/>
</dbReference>
<evidence type="ECO:0000313" key="2">
    <source>
        <dbReference type="EMBL" id="AUJ32959.1"/>
    </source>
</evidence>
<dbReference type="InterPro" id="IPR029056">
    <property type="entry name" value="Ribokinase-like"/>
</dbReference>
<evidence type="ECO:0000259" key="1">
    <source>
        <dbReference type="Pfam" id="PF08543"/>
    </source>
</evidence>
<dbReference type="Proteomes" id="UP000324497">
    <property type="component" value="Chromosome"/>
</dbReference>
<dbReference type="SUPFAM" id="SSF53613">
    <property type="entry name" value="Ribokinase-like"/>
    <property type="match status" value="1"/>
</dbReference>
<dbReference type="Gene3D" id="3.40.1190.20">
    <property type="match status" value="1"/>
</dbReference>
<accession>A0A3S6QYY3</accession>
<gene>
    <name evidence="2" type="ORF">BSQ50_10665</name>
</gene>